<keyword evidence="3" id="KW-0479">Metal-binding</keyword>
<dbReference type="PANTHER" id="PTHR37418:SF2">
    <property type="entry name" value="3-KETO-5-AMINOHEXANOATE CLEAVAGE ENZYME"/>
    <property type="match status" value="1"/>
</dbReference>
<dbReference type="GO" id="GO:0046872">
    <property type="term" value="F:metal ion binding"/>
    <property type="evidence" value="ECO:0007669"/>
    <property type="project" value="UniProtKB-KW"/>
</dbReference>
<dbReference type="Gene3D" id="3.20.20.70">
    <property type="entry name" value="Aldolase class I"/>
    <property type="match status" value="1"/>
</dbReference>
<evidence type="ECO:0000313" key="5">
    <source>
        <dbReference type="EMBL" id="AJE80540.1"/>
    </source>
</evidence>
<reference evidence="5 6" key="1">
    <citation type="submission" date="2015-01" db="EMBL/GenBank/DDBJ databases">
        <title>Enhanced salinomycin production by adjusting the supply of polyketide extender units in Streptomyce albus DSM 41398.</title>
        <authorList>
            <person name="Lu C."/>
        </authorList>
    </citation>
    <scope>NUCLEOTIDE SEQUENCE [LARGE SCALE GENOMIC DNA]</scope>
    <source>
        <strain evidence="6">ATCC 21838 / DSM 41398 / FERM P-419 / JCM 4703 / NBRC 107858</strain>
    </source>
</reference>
<dbReference type="Proteomes" id="UP000031523">
    <property type="component" value="Chromosome"/>
</dbReference>
<keyword evidence="2" id="KW-0808">Transferase</keyword>
<gene>
    <name evidence="5" type="ORF">SLNWT_0164</name>
</gene>
<evidence type="ECO:0000256" key="4">
    <source>
        <dbReference type="ARBA" id="ARBA00022833"/>
    </source>
</evidence>
<evidence type="ECO:0000256" key="1">
    <source>
        <dbReference type="ARBA" id="ARBA00001947"/>
    </source>
</evidence>
<evidence type="ECO:0000256" key="3">
    <source>
        <dbReference type="ARBA" id="ARBA00022723"/>
    </source>
</evidence>
<dbReference type="InterPro" id="IPR008567">
    <property type="entry name" value="BKACE"/>
</dbReference>
<protein>
    <recommendedName>
        <fullName evidence="7">3-keto-5-aminohexanoate cleavage protein</fullName>
    </recommendedName>
</protein>
<evidence type="ECO:0000256" key="2">
    <source>
        <dbReference type="ARBA" id="ARBA00022679"/>
    </source>
</evidence>
<proteinExistence type="predicted"/>
<dbReference type="EMBL" id="CP010519">
    <property type="protein sequence ID" value="AJE80540.1"/>
    <property type="molecule type" value="Genomic_DNA"/>
</dbReference>
<accession>A0A0B5EMG0</accession>
<organism evidence="5 6">
    <name type="scientific">Streptomyces albus (strain ATCC 21838 / DSM 41398 / FERM P-419 / JCM 4703 / NBRC 107858)</name>
    <dbReference type="NCBI Taxonomy" id="1081613"/>
    <lineage>
        <taxon>Bacteria</taxon>
        <taxon>Bacillati</taxon>
        <taxon>Actinomycetota</taxon>
        <taxon>Actinomycetes</taxon>
        <taxon>Kitasatosporales</taxon>
        <taxon>Streptomycetaceae</taxon>
        <taxon>Streptomyces</taxon>
    </lineage>
</organism>
<comment type="cofactor">
    <cofactor evidence="1">
        <name>Zn(2+)</name>
        <dbReference type="ChEBI" id="CHEBI:29105"/>
    </cofactor>
</comment>
<evidence type="ECO:0008006" key="7">
    <source>
        <dbReference type="Google" id="ProtNLM"/>
    </source>
</evidence>
<dbReference type="KEGG" id="sals:SLNWT_0164"/>
<dbReference type="InterPro" id="IPR013785">
    <property type="entry name" value="Aldolase_TIM"/>
</dbReference>
<dbReference type="PANTHER" id="PTHR37418">
    <property type="entry name" value="3-KETO-5-AMINOHEXANOATE CLEAVAGE ENZYME-RELATED"/>
    <property type="match status" value="1"/>
</dbReference>
<dbReference type="GO" id="GO:0043720">
    <property type="term" value="F:3-keto-5-aminohexanoate cleavage activity"/>
    <property type="evidence" value="ECO:0007669"/>
    <property type="project" value="InterPro"/>
</dbReference>
<dbReference type="Pfam" id="PF05853">
    <property type="entry name" value="BKACE"/>
    <property type="match status" value="1"/>
</dbReference>
<keyword evidence="4" id="KW-0862">Zinc</keyword>
<sequence length="291" mass="30994">MSRRPVIVTIAPTGGFLTSAQHPNLPTTPAAIAEDVARCVEAGASMAALHARLPDGGATCDPEVYRTINNLVRERCDVIVNNSTGGGITGAMRRETPYGPVVDHDLRLAAVGSGADTYTLDTLTAHVEGPEGEVLMSTPRRFARTLVEAVTSAGAKPEWEVFHHANLLVDLAELGSYDCEPYLVNLVFNQHKVFQNALPYTPVILRALLADLPHRAVFCATVCGPDPLPALVDALRLGGHVRVGLEDSPFDADGRPDTNLGQVRRIVEIVRAHGGEPATPAQAREILGLPS</sequence>
<evidence type="ECO:0000313" key="6">
    <source>
        <dbReference type="Proteomes" id="UP000031523"/>
    </source>
</evidence>
<keyword evidence="6" id="KW-1185">Reference proteome</keyword>
<name>A0A0B5EMG0_STRA4</name>
<dbReference type="AlphaFoldDB" id="A0A0B5EMG0"/>